<evidence type="ECO:0000313" key="1">
    <source>
        <dbReference type="EMBL" id="MBW89529.1"/>
    </source>
</evidence>
<dbReference type="AlphaFoldDB" id="A0A2P2J7T3"/>
<accession>A0A2P2J7T3</accession>
<sequence>MQLSIRITWHKMDLPKRGEID</sequence>
<name>A0A2P2J7T3_RHIMU</name>
<reference evidence="1" key="1">
    <citation type="submission" date="2018-02" db="EMBL/GenBank/DDBJ databases">
        <title>Rhizophora mucronata_Transcriptome.</title>
        <authorList>
            <person name="Meera S.P."/>
            <person name="Sreeshan A."/>
            <person name="Augustine A."/>
        </authorList>
    </citation>
    <scope>NUCLEOTIDE SEQUENCE</scope>
    <source>
        <tissue evidence="1">Leaf</tissue>
    </source>
</reference>
<protein>
    <submittedName>
        <fullName evidence="1">Uncharacterized protein</fullName>
    </submittedName>
</protein>
<proteinExistence type="predicted"/>
<dbReference type="EMBL" id="GGEC01009046">
    <property type="protein sequence ID" value="MBW89529.1"/>
    <property type="molecule type" value="Transcribed_RNA"/>
</dbReference>
<organism evidence="1">
    <name type="scientific">Rhizophora mucronata</name>
    <name type="common">Asiatic mangrove</name>
    <dbReference type="NCBI Taxonomy" id="61149"/>
    <lineage>
        <taxon>Eukaryota</taxon>
        <taxon>Viridiplantae</taxon>
        <taxon>Streptophyta</taxon>
        <taxon>Embryophyta</taxon>
        <taxon>Tracheophyta</taxon>
        <taxon>Spermatophyta</taxon>
        <taxon>Magnoliopsida</taxon>
        <taxon>eudicotyledons</taxon>
        <taxon>Gunneridae</taxon>
        <taxon>Pentapetalae</taxon>
        <taxon>rosids</taxon>
        <taxon>fabids</taxon>
        <taxon>Malpighiales</taxon>
        <taxon>Rhizophoraceae</taxon>
        <taxon>Rhizophora</taxon>
    </lineage>
</organism>